<keyword evidence="6" id="KW-1185">Reference proteome</keyword>
<name>A0A402A327_9CHLR</name>
<protein>
    <submittedName>
        <fullName evidence="5">ABC transporter</fullName>
    </submittedName>
</protein>
<accession>A0A402A327</accession>
<comment type="caution">
    <text evidence="5">The sequence shown here is derived from an EMBL/GenBank/DDBJ whole genome shotgun (WGS) entry which is preliminary data.</text>
</comment>
<gene>
    <name evidence="5" type="ORF">KTT_32950</name>
</gene>
<dbReference type="InterPro" id="IPR003439">
    <property type="entry name" value="ABC_transporter-like_ATP-bd"/>
</dbReference>
<dbReference type="RefSeq" id="WP_126580960.1">
    <property type="nucleotide sequence ID" value="NZ_BIFR01000001.1"/>
</dbReference>
<dbReference type="PANTHER" id="PTHR42939:SF1">
    <property type="entry name" value="ABC TRANSPORTER ATP-BINDING PROTEIN ALBC-RELATED"/>
    <property type="match status" value="1"/>
</dbReference>
<keyword evidence="1" id="KW-0813">Transport</keyword>
<dbReference type="InterPro" id="IPR051782">
    <property type="entry name" value="ABC_Transporter_VariousFunc"/>
</dbReference>
<evidence type="ECO:0000313" key="6">
    <source>
        <dbReference type="Proteomes" id="UP000287352"/>
    </source>
</evidence>
<evidence type="ECO:0000313" key="5">
    <source>
        <dbReference type="EMBL" id="GCE13436.1"/>
    </source>
</evidence>
<dbReference type="InterPro" id="IPR003593">
    <property type="entry name" value="AAA+_ATPase"/>
</dbReference>
<evidence type="ECO:0000256" key="2">
    <source>
        <dbReference type="ARBA" id="ARBA00022741"/>
    </source>
</evidence>
<dbReference type="EMBL" id="BIFR01000001">
    <property type="protein sequence ID" value="GCE13436.1"/>
    <property type="molecule type" value="Genomic_DNA"/>
</dbReference>
<dbReference type="CDD" id="cd03230">
    <property type="entry name" value="ABC_DR_subfamily_A"/>
    <property type="match status" value="1"/>
</dbReference>
<dbReference type="SUPFAM" id="SSF52540">
    <property type="entry name" value="P-loop containing nucleoside triphosphate hydrolases"/>
    <property type="match status" value="1"/>
</dbReference>
<dbReference type="Gene3D" id="3.40.50.300">
    <property type="entry name" value="P-loop containing nucleotide triphosphate hydrolases"/>
    <property type="match status" value="1"/>
</dbReference>
<dbReference type="PROSITE" id="PS50893">
    <property type="entry name" value="ABC_TRANSPORTER_2"/>
    <property type="match status" value="1"/>
</dbReference>
<dbReference type="GO" id="GO:0016887">
    <property type="term" value="F:ATP hydrolysis activity"/>
    <property type="evidence" value="ECO:0007669"/>
    <property type="project" value="InterPro"/>
</dbReference>
<dbReference type="GO" id="GO:0005524">
    <property type="term" value="F:ATP binding"/>
    <property type="evidence" value="ECO:0007669"/>
    <property type="project" value="UniProtKB-KW"/>
</dbReference>
<dbReference type="SMART" id="SM00382">
    <property type="entry name" value="AAA"/>
    <property type="match status" value="1"/>
</dbReference>
<dbReference type="Pfam" id="PF00005">
    <property type="entry name" value="ABC_tran"/>
    <property type="match status" value="1"/>
</dbReference>
<dbReference type="Proteomes" id="UP000287352">
    <property type="component" value="Unassembled WGS sequence"/>
</dbReference>
<dbReference type="PROSITE" id="PS00211">
    <property type="entry name" value="ABC_TRANSPORTER_1"/>
    <property type="match status" value="1"/>
</dbReference>
<dbReference type="InterPro" id="IPR017871">
    <property type="entry name" value="ABC_transporter-like_CS"/>
</dbReference>
<dbReference type="PANTHER" id="PTHR42939">
    <property type="entry name" value="ABC TRANSPORTER ATP-BINDING PROTEIN ALBC-RELATED"/>
    <property type="match status" value="1"/>
</dbReference>
<reference evidence="6" key="1">
    <citation type="submission" date="2018-12" db="EMBL/GenBank/DDBJ databases">
        <title>Tengunoibacter tsumagoiensis gen. nov., sp. nov., Dictyobacter kobayashii sp. nov., D. alpinus sp. nov., and D. joshuensis sp. nov. and description of Dictyobacteraceae fam. nov. within the order Ktedonobacterales isolated from Tengu-no-mugimeshi.</title>
        <authorList>
            <person name="Wang C.M."/>
            <person name="Zheng Y."/>
            <person name="Sakai Y."/>
            <person name="Toyoda A."/>
            <person name="Minakuchi Y."/>
            <person name="Abe K."/>
            <person name="Yokota A."/>
            <person name="Yabe S."/>
        </authorList>
    </citation>
    <scope>NUCLEOTIDE SEQUENCE [LARGE SCALE GENOMIC DNA]</scope>
    <source>
        <strain evidence="6">Uno3</strain>
    </source>
</reference>
<evidence type="ECO:0000256" key="1">
    <source>
        <dbReference type="ARBA" id="ARBA00022448"/>
    </source>
</evidence>
<dbReference type="InterPro" id="IPR027417">
    <property type="entry name" value="P-loop_NTPase"/>
</dbReference>
<dbReference type="OrthoDB" id="9804819at2"/>
<evidence type="ECO:0000256" key="3">
    <source>
        <dbReference type="ARBA" id="ARBA00022840"/>
    </source>
</evidence>
<sequence>MSENILEVSQITKRFGAFTAVSEVSFQIEEGTILGLLGPNGAGKTTLLSMLVGIFPPSSGKIILGGKTMLRMSAAEKYNFGFVPDSQDVIPYLTGWEYLQFVHRIYQLPDEKWTTVQDYLSLLHMEEKVHHLLETYSHGQRKKIQLISALLHQPPLLILDEPFSGLDPEMIALTKRLLRKLCERGVGVLLSTHDLLLAEDMCDTVVLLNQAKAVATGSPNDLRSLYKVTNLEEVFLTALDIEKQEEELDHVLADF</sequence>
<organism evidence="5 6">
    <name type="scientific">Tengunoibacter tsumagoiensis</name>
    <dbReference type="NCBI Taxonomy" id="2014871"/>
    <lineage>
        <taxon>Bacteria</taxon>
        <taxon>Bacillati</taxon>
        <taxon>Chloroflexota</taxon>
        <taxon>Ktedonobacteria</taxon>
        <taxon>Ktedonobacterales</taxon>
        <taxon>Dictyobacteraceae</taxon>
        <taxon>Tengunoibacter</taxon>
    </lineage>
</organism>
<dbReference type="AlphaFoldDB" id="A0A402A327"/>
<keyword evidence="2" id="KW-0547">Nucleotide-binding</keyword>
<keyword evidence="3" id="KW-0067">ATP-binding</keyword>
<feature type="domain" description="ABC transporter" evidence="4">
    <location>
        <begin position="6"/>
        <end position="235"/>
    </location>
</feature>
<evidence type="ECO:0000259" key="4">
    <source>
        <dbReference type="PROSITE" id="PS50893"/>
    </source>
</evidence>
<proteinExistence type="predicted"/>